<keyword evidence="2" id="KW-0449">Lipoprotein</keyword>
<keyword evidence="3" id="KW-1185">Reference proteome</keyword>
<organism evidence="2 3">
    <name type="scientific">Psychrobacillus faecigallinarum</name>
    <dbReference type="NCBI Taxonomy" id="2762235"/>
    <lineage>
        <taxon>Bacteria</taxon>
        <taxon>Bacillati</taxon>
        <taxon>Bacillota</taxon>
        <taxon>Bacilli</taxon>
        <taxon>Bacillales</taxon>
        <taxon>Bacillaceae</taxon>
        <taxon>Psychrobacillus</taxon>
    </lineage>
</organism>
<dbReference type="PROSITE" id="PS51257">
    <property type="entry name" value="PROKAR_LIPOPROTEIN"/>
    <property type="match status" value="1"/>
</dbReference>
<evidence type="ECO:0000313" key="2">
    <source>
        <dbReference type="EMBL" id="MBD7942941.1"/>
    </source>
</evidence>
<sequence length="129" mass="14993">MKKIVCVLLLLFLMAACSGPEYKVYSDGDTSKLEELLKEQDKIVGYKSVMDNNDVLVAIDIARLKRFQKVKIEDEVKKEIEKEFPDKEVIVTGDIKIKWEIEKIMNKEKKNEKLKKAIEEIKTLSKEET</sequence>
<dbReference type="RefSeq" id="WP_144537753.1">
    <property type="nucleotide sequence ID" value="NZ_JACSQO010000001.1"/>
</dbReference>
<reference evidence="2 3" key="1">
    <citation type="submission" date="2020-08" db="EMBL/GenBank/DDBJ databases">
        <title>A Genomic Blueprint of the Chicken Gut Microbiome.</title>
        <authorList>
            <person name="Gilroy R."/>
            <person name="Ravi A."/>
            <person name="Getino M."/>
            <person name="Pursley I."/>
            <person name="Horton D.L."/>
            <person name="Alikhan N.-F."/>
            <person name="Baker D."/>
            <person name="Gharbi K."/>
            <person name="Hall N."/>
            <person name="Watson M."/>
            <person name="Adriaenssens E.M."/>
            <person name="Foster-Nyarko E."/>
            <person name="Jarju S."/>
            <person name="Secka A."/>
            <person name="Antonio M."/>
            <person name="Oren A."/>
            <person name="Chaudhuri R."/>
            <person name="La Ragione R.M."/>
            <person name="Hildebrand F."/>
            <person name="Pallen M.J."/>
        </authorList>
    </citation>
    <scope>NUCLEOTIDE SEQUENCE [LARGE SCALE GENOMIC DNA]</scope>
    <source>
        <strain evidence="2 3">Sa2BUA9</strain>
    </source>
</reference>
<dbReference type="Proteomes" id="UP000640786">
    <property type="component" value="Unassembled WGS sequence"/>
</dbReference>
<gene>
    <name evidence="2" type="ORF">H9650_02340</name>
</gene>
<protein>
    <submittedName>
        <fullName evidence="2">Membrane lipoprotein lipid attachment site-containing protein</fullName>
    </submittedName>
</protein>
<evidence type="ECO:0000256" key="1">
    <source>
        <dbReference type="SAM" id="SignalP"/>
    </source>
</evidence>
<comment type="caution">
    <text evidence="2">The sequence shown here is derived from an EMBL/GenBank/DDBJ whole genome shotgun (WGS) entry which is preliminary data.</text>
</comment>
<feature type="chain" id="PRO_5045636327" evidence="1">
    <location>
        <begin position="19"/>
        <end position="129"/>
    </location>
</feature>
<proteinExistence type="predicted"/>
<evidence type="ECO:0000313" key="3">
    <source>
        <dbReference type="Proteomes" id="UP000640786"/>
    </source>
</evidence>
<feature type="signal peptide" evidence="1">
    <location>
        <begin position="1"/>
        <end position="18"/>
    </location>
</feature>
<name>A0ABR8R592_9BACI</name>
<keyword evidence="1" id="KW-0732">Signal</keyword>
<dbReference type="EMBL" id="JACSQO010000001">
    <property type="protein sequence ID" value="MBD7942941.1"/>
    <property type="molecule type" value="Genomic_DNA"/>
</dbReference>
<accession>A0ABR8R592</accession>